<dbReference type="GO" id="GO:0003677">
    <property type="term" value="F:DNA binding"/>
    <property type="evidence" value="ECO:0007669"/>
    <property type="project" value="UniProtKB-KW"/>
</dbReference>
<name>A0ABV2HL16_9HYPH</name>
<keyword evidence="1" id="KW-0238">DNA-binding</keyword>
<protein>
    <submittedName>
        <fullName evidence="1">DNA-binding protein</fullName>
    </submittedName>
</protein>
<organism evidence="1 2">
    <name type="scientific">Mesorhizobium shonense</name>
    <dbReference type="NCBI Taxonomy" id="1209948"/>
    <lineage>
        <taxon>Bacteria</taxon>
        <taxon>Pseudomonadati</taxon>
        <taxon>Pseudomonadota</taxon>
        <taxon>Alphaproteobacteria</taxon>
        <taxon>Hyphomicrobiales</taxon>
        <taxon>Phyllobacteriaceae</taxon>
        <taxon>Mesorhizobium</taxon>
    </lineage>
</organism>
<reference evidence="1 2" key="1">
    <citation type="submission" date="2024-06" db="EMBL/GenBank/DDBJ databases">
        <title>Genomic Encyclopedia of Type Strains, Phase IV (KMG-IV): sequencing the most valuable type-strain genomes for metagenomic binning, comparative biology and taxonomic classification.</title>
        <authorList>
            <person name="Goeker M."/>
        </authorList>
    </citation>
    <scope>NUCLEOTIDE SEQUENCE [LARGE SCALE GENOMIC DNA]</scope>
    <source>
        <strain evidence="1 2">DSM 29846</strain>
    </source>
</reference>
<evidence type="ECO:0000313" key="2">
    <source>
        <dbReference type="Proteomes" id="UP001549036"/>
    </source>
</evidence>
<keyword evidence="2" id="KW-1185">Reference proteome</keyword>
<gene>
    <name evidence="1" type="ORF">ABID26_000396</name>
</gene>
<proteinExistence type="predicted"/>
<dbReference type="EMBL" id="JBEPLM010000001">
    <property type="protein sequence ID" value="MET3591017.1"/>
    <property type="molecule type" value="Genomic_DNA"/>
</dbReference>
<sequence>MSTSKTGRSKAQRLRDFDEFEDYRLASEVAERIRLGEEEVLKTEDFWHGLDDLTYTERRSPAAHSEKRG</sequence>
<evidence type="ECO:0000313" key="1">
    <source>
        <dbReference type="EMBL" id="MET3591017.1"/>
    </source>
</evidence>
<accession>A0ABV2HL16</accession>
<comment type="caution">
    <text evidence="1">The sequence shown here is derived from an EMBL/GenBank/DDBJ whole genome shotgun (WGS) entry which is preliminary data.</text>
</comment>
<dbReference type="Proteomes" id="UP001549036">
    <property type="component" value="Unassembled WGS sequence"/>
</dbReference>
<dbReference type="RefSeq" id="WP_126101141.1">
    <property type="nucleotide sequence ID" value="NZ_JBEPLM010000001.1"/>
</dbReference>